<dbReference type="Gene3D" id="3.60.21.10">
    <property type="match status" value="1"/>
</dbReference>
<evidence type="ECO:0000313" key="2">
    <source>
        <dbReference type="Proteomes" id="UP001516023"/>
    </source>
</evidence>
<dbReference type="AlphaFoldDB" id="A0ABD3NYW7"/>
<gene>
    <name evidence="1" type="ORF">HJC23_001592</name>
</gene>
<keyword evidence="2" id="KW-1185">Reference proteome</keyword>
<proteinExistence type="predicted"/>
<protein>
    <submittedName>
        <fullName evidence="1">Uncharacterized protein</fullName>
    </submittedName>
</protein>
<sequence length="75" mass="7984">MVMGHTPQNRINSALGGRAWRIDVGASAGVMGGTPEVLEIIHEGGEDGEDLVSVLTVDGRRIEGRERAVVDNVLF</sequence>
<comment type="caution">
    <text evidence="1">The sequence shown here is derived from an EMBL/GenBank/DDBJ whole genome shotgun (WGS) entry which is preliminary data.</text>
</comment>
<dbReference type="Proteomes" id="UP001516023">
    <property type="component" value="Unassembled WGS sequence"/>
</dbReference>
<name>A0ABD3NYW7_9STRA</name>
<accession>A0ABD3NYW7</accession>
<dbReference type="EMBL" id="JABMIG020000336">
    <property type="protein sequence ID" value="KAL3780859.1"/>
    <property type="molecule type" value="Genomic_DNA"/>
</dbReference>
<dbReference type="PANTHER" id="PTHR46546:SF4">
    <property type="entry name" value="SHEWANELLA-LIKE PROTEIN PHOSPHATASE 1"/>
    <property type="match status" value="1"/>
</dbReference>
<dbReference type="InterPro" id="IPR029052">
    <property type="entry name" value="Metallo-depent_PP-like"/>
</dbReference>
<dbReference type="PANTHER" id="PTHR46546">
    <property type="entry name" value="SHEWANELLA-LIKE PROTEIN PHOSPHATASE 1"/>
    <property type="match status" value="1"/>
</dbReference>
<evidence type="ECO:0000313" key="1">
    <source>
        <dbReference type="EMBL" id="KAL3780859.1"/>
    </source>
</evidence>
<organism evidence="1 2">
    <name type="scientific">Cyclotella cryptica</name>
    <dbReference type="NCBI Taxonomy" id="29204"/>
    <lineage>
        <taxon>Eukaryota</taxon>
        <taxon>Sar</taxon>
        <taxon>Stramenopiles</taxon>
        <taxon>Ochrophyta</taxon>
        <taxon>Bacillariophyta</taxon>
        <taxon>Coscinodiscophyceae</taxon>
        <taxon>Thalassiosirophycidae</taxon>
        <taxon>Stephanodiscales</taxon>
        <taxon>Stephanodiscaceae</taxon>
        <taxon>Cyclotella</taxon>
    </lineage>
</organism>
<reference evidence="1 2" key="1">
    <citation type="journal article" date="2020" name="G3 (Bethesda)">
        <title>Improved Reference Genome for Cyclotella cryptica CCMP332, a Model for Cell Wall Morphogenesis, Salinity Adaptation, and Lipid Production in Diatoms (Bacillariophyta).</title>
        <authorList>
            <person name="Roberts W.R."/>
            <person name="Downey K.M."/>
            <person name="Ruck E.C."/>
            <person name="Traller J.C."/>
            <person name="Alverson A.J."/>
        </authorList>
    </citation>
    <scope>NUCLEOTIDE SEQUENCE [LARGE SCALE GENOMIC DNA]</scope>
    <source>
        <strain evidence="1 2">CCMP332</strain>
    </source>
</reference>